<keyword evidence="4 6" id="KW-1133">Transmembrane helix</keyword>
<evidence type="ECO:0000256" key="6">
    <source>
        <dbReference type="SAM" id="Phobius"/>
    </source>
</evidence>
<name>A0A840CJI5_9RHOB</name>
<evidence type="ECO:0000256" key="3">
    <source>
        <dbReference type="ARBA" id="ARBA00022692"/>
    </source>
</evidence>
<dbReference type="RefSeq" id="WP_054540388.1">
    <property type="nucleotide sequence ID" value="NZ_JACIEQ010000002.1"/>
</dbReference>
<dbReference type="InterPro" id="IPR003740">
    <property type="entry name" value="YitT"/>
</dbReference>
<comment type="caution">
    <text evidence="7">The sequence shown here is derived from an EMBL/GenBank/DDBJ whole genome shotgun (WGS) entry which is preliminary data.</text>
</comment>
<keyword evidence="8" id="KW-1185">Reference proteome</keyword>
<dbReference type="Proteomes" id="UP000585681">
    <property type="component" value="Unassembled WGS sequence"/>
</dbReference>
<reference evidence="7" key="1">
    <citation type="submission" date="2020-08" db="EMBL/GenBank/DDBJ databases">
        <title>Genomic Encyclopedia of Type Strains, Phase IV (KMG-IV): sequencing the most valuable type-strain genomes for metagenomic binning, comparative biology and taxonomic classification.</title>
        <authorList>
            <person name="Goeker M."/>
        </authorList>
    </citation>
    <scope>NUCLEOTIDE SEQUENCE [LARGE SCALE GENOMIC DNA]</scope>
    <source>
        <strain evidence="7">DSM 105040</strain>
    </source>
</reference>
<keyword evidence="3 6" id="KW-0812">Transmembrane</keyword>
<keyword evidence="5 6" id="KW-0472">Membrane</keyword>
<feature type="transmembrane region" description="Helical" evidence="6">
    <location>
        <begin position="15"/>
        <end position="36"/>
    </location>
</feature>
<evidence type="ECO:0000256" key="5">
    <source>
        <dbReference type="ARBA" id="ARBA00023136"/>
    </source>
</evidence>
<dbReference type="PANTHER" id="PTHR33545">
    <property type="entry name" value="UPF0750 MEMBRANE PROTEIN YITT-RELATED"/>
    <property type="match status" value="1"/>
</dbReference>
<evidence type="ECO:0000313" key="8">
    <source>
        <dbReference type="Proteomes" id="UP000585681"/>
    </source>
</evidence>
<dbReference type="PANTHER" id="PTHR33545:SF5">
    <property type="entry name" value="UPF0750 MEMBRANE PROTEIN YITT"/>
    <property type="match status" value="1"/>
</dbReference>
<feature type="transmembrane region" description="Helical" evidence="6">
    <location>
        <begin position="43"/>
        <end position="68"/>
    </location>
</feature>
<evidence type="ECO:0000313" key="7">
    <source>
        <dbReference type="EMBL" id="MBB4022267.1"/>
    </source>
</evidence>
<dbReference type="GO" id="GO:0005886">
    <property type="term" value="C:plasma membrane"/>
    <property type="evidence" value="ECO:0007669"/>
    <property type="project" value="UniProtKB-SubCell"/>
</dbReference>
<evidence type="ECO:0000256" key="1">
    <source>
        <dbReference type="ARBA" id="ARBA00004651"/>
    </source>
</evidence>
<proteinExistence type="predicted"/>
<protein>
    <submittedName>
        <fullName evidence="7">Uncharacterized membrane-anchored protein YitT (DUF2179 family)</fullName>
    </submittedName>
</protein>
<dbReference type="AlphaFoldDB" id="A0A840CJI5"/>
<organism evidence="7 8">
    <name type="scientific">Actibacterium naphthalenivorans</name>
    <dbReference type="NCBI Taxonomy" id="1614693"/>
    <lineage>
        <taxon>Bacteria</taxon>
        <taxon>Pseudomonadati</taxon>
        <taxon>Pseudomonadota</taxon>
        <taxon>Alphaproteobacteria</taxon>
        <taxon>Rhodobacterales</taxon>
        <taxon>Roseobacteraceae</taxon>
        <taxon>Actibacterium</taxon>
    </lineage>
</organism>
<dbReference type="EMBL" id="JACIEQ010000002">
    <property type="protein sequence ID" value="MBB4022267.1"/>
    <property type="molecule type" value="Genomic_DNA"/>
</dbReference>
<evidence type="ECO:0000256" key="2">
    <source>
        <dbReference type="ARBA" id="ARBA00022475"/>
    </source>
</evidence>
<dbReference type="Pfam" id="PF02588">
    <property type="entry name" value="YitT_membrane"/>
    <property type="match status" value="1"/>
</dbReference>
<sequence length="200" mass="21299">MSDAKIHTPLEDAQGLLVGTALVALSVHLLHGASLITGQIAGLSLLLSYVSGWSFGAFFFALNLPFYWLALRRLGGAFTLKTFCAVGLMSLFTELLPHLITFERLDPAAAAVLAGVTAGAGLLALFRHGASLGGVGIVGLYLQDKTGFKAGWTQLIFDACVFILALFLLPIATVLYSLLGAVVLNIIIATNHRRDRYIAR</sequence>
<feature type="transmembrane region" description="Helical" evidence="6">
    <location>
        <begin position="155"/>
        <end position="188"/>
    </location>
</feature>
<dbReference type="InterPro" id="IPR051461">
    <property type="entry name" value="UPF0750_membrane"/>
</dbReference>
<evidence type="ECO:0000256" key="4">
    <source>
        <dbReference type="ARBA" id="ARBA00022989"/>
    </source>
</evidence>
<gene>
    <name evidence="7" type="ORF">GGR17_002076</name>
</gene>
<feature type="transmembrane region" description="Helical" evidence="6">
    <location>
        <begin position="108"/>
        <end position="126"/>
    </location>
</feature>
<feature type="transmembrane region" description="Helical" evidence="6">
    <location>
        <begin position="74"/>
        <end position="96"/>
    </location>
</feature>
<keyword evidence="2" id="KW-1003">Cell membrane</keyword>
<comment type="subcellular location">
    <subcellularLocation>
        <location evidence="1">Cell membrane</location>
        <topology evidence="1">Multi-pass membrane protein</topology>
    </subcellularLocation>
</comment>
<accession>A0A840CJI5</accession>